<dbReference type="Gene3D" id="1.10.10.10">
    <property type="entry name" value="Winged helix-like DNA-binding domain superfamily/Winged helix DNA-binding domain"/>
    <property type="match status" value="1"/>
</dbReference>
<dbReference type="AlphaFoldDB" id="A0A2X2C871"/>
<keyword evidence="4" id="KW-0489">Methyltransferase</keyword>
<gene>
    <name evidence="12" type="primary">ada</name>
    <name evidence="12" type="ORF">NCTC10975_04763</name>
</gene>
<evidence type="ECO:0000256" key="3">
    <source>
        <dbReference type="ARBA" id="ARBA00011918"/>
    </source>
</evidence>
<dbReference type="Pfam" id="PF02870">
    <property type="entry name" value="Methyltransf_1N"/>
    <property type="match status" value="1"/>
</dbReference>
<dbReference type="PROSITE" id="PS00374">
    <property type="entry name" value="MGMT"/>
    <property type="match status" value="1"/>
</dbReference>
<dbReference type="Pfam" id="PF01035">
    <property type="entry name" value="DNA_binding_1"/>
    <property type="match status" value="1"/>
</dbReference>
<dbReference type="InterPro" id="IPR009057">
    <property type="entry name" value="Homeodomain-like_sf"/>
</dbReference>
<dbReference type="InterPro" id="IPR018060">
    <property type="entry name" value="HTH_AraC"/>
</dbReference>
<keyword evidence="5" id="KW-0808">Transferase</keyword>
<dbReference type="PANTHER" id="PTHR10815">
    <property type="entry name" value="METHYLATED-DNA--PROTEIN-CYSTEINE METHYLTRANSFERASE"/>
    <property type="match status" value="1"/>
</dbReference>
<dbReference type="InterPro" id="IPR014048">
    <property type="entry name" value="MethylDNA_cys_MeTrfase_DNA-bd"/>
</dbReference>
<dbReference type="InterPro" id="IPR036388">
    <property type="entry name" value="WH-like_DNA-bd_sf"/>
</dbReference>
<dbReference type="EC" id="2.1.1.63" evidence="3"/>
<dbReference type="InterPro" id="IPR036217">
    <property type="entry name" value="MethylDNA_cys_MeTrfase_DNAb"/>
</dbReference>
<dbReference type="FunFam" id="1.10.10.10:FF:000214">
    <property type="entry name" value="Methylated-DNA--protein-cysteine methyltransferase"/>
    <property type="match status" value="1"/>
</dbReference>
<evidence type="ECO:0000256" key="6">
    <source>
        <dbReference type="ARBA" id="ARBA00022763"/>
    </source>
</evidence>
<dbReference type="Pfam" id="PF12833">
    <property type="entry name" value="HTH_18"/>
    <property type="match status" value="1"/>
</dbReference>
<dbReference type="SUPFAM" id="SSF46689">
    <property type="entry name" value="Homeodomain-like"/>
    <property type="match status" value="1"/>
</dbReference>
<comment type="similarity">
    <text evidence="2">Belongs to the MGMT family.</text>
</comment>
<protein>
    <recommendedName>
        <fullName evidence="3">methylated-DNA--[protein]-cysteine S-methyltransferase</fullName>
        <ecNumber evidence="3">2.1.1.63</ecNumber>
    </recommendedName>
</protein>
<evidence type="ECO:0000313" key="13">
    <source>
        <dbReference type="Proteomes" id="UP000251485"/>
    </source>
</evidence>
<dbReference type="EMBL" id="UAUE01000033">
    <property type="protein sequence ID" value="SPZ03081.1"/>
    <property type="molecule type" value="Genomic_DNA"/>
</dbReference>
<evidence type="ECO:0000256" key="1">
    <source>
        <dbReference type="ARBA" id="ARBA00001286"/>
    </source>
</evidence>
<dbReference type="SUPFAM" id="SSF46767">
    <property type="entry name" value="Methylated DNA-protein cysteine methyltransferase, C-terminal domain"/>
    <property type="match status" value="1"/>
</dbReference>
<dbReference type="GO" id="GO:0043565">
    <property type="term" value="F:sequence-specific DNA binding"/>
    <property type="evidence" value="ECO:0007669"/>
    <property type="project" value="InterPro"/>
</dbReference>
<dbReference type="NCBIfam" id="TIGR00589">
    <property type="entry name" value="ogt"/>
    <property type="match status" value="1"/>
</dbReference>
<accession>A0A2X2C871</accession>
<sequence>MEKRHYQLIEQACRFIEENQGDVSLADIAAHIQSSPYYFHRRFKSIMGITPKEYANAYRHKLIKKALAGDKTITDAIYQSGFNANSRFYENATAILGMTPTHWRNGGQNIVIFFAVGICSLGHILVAQSEKGICAITLGDDPACLLDELQKQFPQAELVGANQEFEKLIAQVIGFVELPTQPLALPLDIQGTVFQQKVWRALLDIPFGCTMTYQEIAQKIGSPKSYRAVANACASNKLAVAIPCHRVIRQNGEISGYRWGIERKEKLLQREKSLHHQHDRLAISKSD</sequence>
<dbReference type="CDD" id="cd06445">
    <property type="entry name" value="ATase"/>
    <property type="match status" value="1"/>
</dbReference>
<name>A0A2X2C871_PROMI</name>
<dbReference type="GO" id="GO:0003700">
    <property type="term" value="F:DNA-binding transcription factor activity"/>
    <property type="evidence" value="ECO:0007669"/>
    <property type="project" value="InterPro"/>
</dbReference>
<keyword evidence="6" id="KW-0227">DNA damage</keyword>
<comment type="catalytic activity">
    <reaction evidence="10">
        <text>a 6-O-methyl-2'-deoxyguanosine in DNA + L-cysteinyl-[protein] = S-methyl-L-cysteinyl-[protein] + a 2'-deoxyguanosine in DNA</text>
        <dbReference type="Rhea" id="RHEA:24000"/>
        <dbReference type="Rhea" id="RHEA-COMP:10131"/>
        <dbReference type="Rhea" id="RHEA-COMP:10132"/>
        <dbReference type="Rhea" id="RHEA-COMP:11367"/>
        <dbReference type="Rhea" id="RHEA-COMP:11368"/>
        <dbReference type="ChEBI" id="CHEBI:29950"/>
        <dbReference type="ChEBI" id="CHEBI:82612"/>
        <dbReference type="ChEBI" id="CHEBI:85445"/>
        <dbReference type="ChEBI" id="CHEBI:85448"/>
        <dbReference type="EC" id="2.1.1.63"/>
    </reaction>
</comment>
<evidence type="ECO:0000256" key="5">
    <source>
        <dbReference type="ARBA" id="ARBA00022679"/>
    </source>
</evidence>
<dbReference type="GO" id="GO:0006281">
    <property type="term" value="P:DNA repair"/>
    <property type="evidence" value="ECO:0007669"/>
    <property type="project" value="UniProtKB-KW"/>
</dbReference>
<proteinExistence type="inferred from homology"/>
<reference evidence="12 13" key="1">
    <citation type="submission" date="2018-06" db="EMBL/GenBank/DDBJ databases">
        <authorList>
            <consortium name="Pathogen Informatics"/>
            <person name="Doyle S."/>
        </authorList>
    </citation>
    <scope>NUCLEOTIDE SEQUENCE [LARGE SCALE GENOMIC DNA]</scope>
    <source>
        <strain evidence="12 13">NCTC10975</strain>
    </source>
</reference>
<evidence type="ECO:0000256" key="9">
    <source>
        <dbReference type="ARBA" id="ARBA00023204"/>
    </source>
</evidence>
<dbReference type="InterPro" id="IPR036631">
    <property type="entry name" value="MGMT_N_sf"/>
</dbReference>
<evidence type="ECO:0000313" key="12">
    <source>
        <dbReference type="EMBL" id="SPZ03081.1"/>
    </source>
</evidence>
<dbReference type="InterPro" id="IPR001497">
    <property type="entry name" value="MethylDNA_cys_MeTrfase_AS"/>
</dbReference>
<evidence type="ECO:0000256" key="8">
    <source>
        <dbReference type="ARBA" id="ARBA00023163"/>
    </source>
</evidence>
<dbReference type="InterPro" id="IPR008332">
    <property type="entry name" value="MethylG_MeTrfase_N"/>
</dbReference>
<feature type="domain" description="HTH araC/xylS-type" evidence="11">
    <location>
        <begin position="10"/>
        <end position="106"/>
    </location>
</feature>
<dbReference type="Gene3D" id="3.30.160.70">
    <property type="entry name" value="Methylated DNA-protein cysteine methyltransferase domain"/>
    <property type="match status" value="1"/>
</dbReference>
<dbReference type="GO" id="GO:0032259">
    <property type="term" value="P:methylation"/>
    <property type="evidence" value="ECO:0007669"/>
    <property type="project" value="UniProtKB-KW"/>
</dbReference>
<keyword evidence="7" id="KW-0805">Transcription regulation</keyword>
<evidence type="ECO:0000256" key="10">
    <source>
        <dbReference type="ARBA" id="ARBA00049348"/>
    </source>
</evidence>
<evidence type="ECO:0000256" key="2">
    <source>
        <dbReference type="ARBA" id="ARBA00008711"/>
    </source>
</evidence>
<evidence type="ECO:0000256" key="7">
    <source>
        <dbReference type="ARBA" id="ARBA00023015"/>
    </source>
</evidence>
<dbReference type="Gene3D" id="1.10.10.60">
    <property type="entry name" value="Homeodomain-like"/>
    <property type="match status" value="2"/>
</dbReference>
<evidence type="ECO:0000259" key="11">
    <source>
        <dbReference type="PROSITE" id="PS01124"/>
    </source>
</evidence>
<dbReference type="Proteomes" id="UP000251485">
    <property type="component" value="Unassembled WGS sequence"/>
</dbReference>
<dbReference type="PANTHER" id="PTHR10815:SF14">
    <property type="entry name" value="BIFUNCTIONAL TRANSCRIPTIONAL ACTIVATOR_DNA REPAIR ENZYME ADA"/>
    <property type="match status" value="1"/>
</dbReference>
<organism evidence="12 13">
    <name type="scientific">Proteus mirabilis</name>
    <dbReference type="NCBI Taxonomy" id="584"/>
    <lineage>
        <taxon>Bacteria</taxon>
        <taxon>Pseudomonadati</taxon>
        <taxon>Pseudomonadota</taxon>
        <taxon>Gammaproteobacteria</taxon>
        <taxon>Enterobacterales</taxon>
        <taxon>Morganellaceae</taxon>
        <taxon>Proteus</taxon>
    </lineage>
</organism>
<comment type="catalytic activity">
    <reaction evidence="1">
        <text>a 4-O-methyl-thymidine in DNA + L-cysteinyl-[protein] = a thymidine in DNA + S-methyl-L-cysteinyl-[protein]</text>
        <dbReference type="Rhea" id="RHEA:53428"/>
        <dbReference type="Rhea" id="RHEA-COMP:10131"/>
        <dbReference type="Rhea" id="RHEA-COMP:10132"/>
        <dbReference type="Rhea" id="RHEA-COMP:13555"/>
        <dbReference type="Rhea" id="RHEA-COMP:13556"/>
        <dbReference type="ChEBI" id="CHEBI:29950"/>
        <dbReference type="ChEBI" id="CHEBI:82612"/>
        <dbReference type="ChEBI" id="CHEBI:137386"/>
        <dbReference type="ChEBI" id="CHEBI:137387"/>
        <dbReference type="EC" id="2.1.1.63"/>
    </reaction>
</comment>
<dbReference type="GO" id="GO:0003908">
    <property type="term" value="F:methylated-DNA-[protein]-cysteine S-methyltransferase activity"/>
    <property type="evidence" value="ECO:0007669"/>
    <property type="project" value="UniProtKB-EC"/>
</dbReference>
<dbReference type="PROSITE" id="PS01124">
    <property type="entry name" value="HTH_ARAC_FAMILY_2"/>
    <property type="match status" value="1"/>
</dbReference>
<keyword evidence="8" id="KW-0804">Transcription</keyword>
<dbReference type="SUPFAM" id="SSF53155">
    <property type="entry name" value="Methylated DNA-protein cysteine methyltransferase domain"/>
    <property type="match status" value="1"/>
</dbReference>
<keyword evidence="9" id="KW-0234">DNA repair</keyword>
<dbReference type="RefSeq" id="WP_036918307.1">
    <property type="nucleotide sequence ID" value="NZ_ABFCQN020000018.1"/>
</dbReference>
<evidence type="ECO:0000256" key="4">
    <source>
        <dbReference type="ARBA" id="ARBA00022603"/>
    </source>
</evidence>
<dbReference type="SMART" id="SM00342">
    <property type="entry name" value="HTH_ARAC"/>
    <property type="match status" value="1"/>
</dbReference>